<evidence type="ECO:0000256" key="1">
    <source>
        <dbReference type="SAM" id="MobiDB-lite"/>
    </source>
</evidence>
<name>A0A6B9VD05_ARAHY</name>
<feature type="region of interest" description="Disordered" evidence="1">
    <location>
        <begin position="1"/>
        <end position="36"/>
    </location>
</feature>
<accession>A0A6B9VD05</accession>
<dbReference type="AlphaFoldDB" id="A0A6B9VD05"/>
<proteinExistence type="predicted"/>
<dbReference type="Proteomes" id="UP000464620">
    <property type="component" value="Chromosome B09"/>
</dbReference>
<reference evidence="2 3" key="1">
    <citation type="submission" date="2020-01" db="EMBL/GenBank/DDBJ databases">
        <title>Genome sequence of Arachis hypogaea, cultivar Shitouqi.</title>
        <authorList>
            <person name="Zhuang W."/>
            <person name="Chen H."/>
            <person name="Varshney R."/>
            <person name="Wang D."/>
            <person name="Ming R."/>
        </authorList>
    </citation>
    <scope>NUCLEOTIDE SEQUENCE [LARGE SCALE GENOMIC DNA]</scope>
    <source>
        <tissue evidence="2">Young leaf</tissue>
    </source>
</reference>
<evidence type="ECO:0000313" key="2">
    <source>
        <dbReference type="EMBL" id="QHN78531.1"/>
    </source>
</evidence>
<dbReference type="EMBL" id="CP031001">
    <property type="protein sequence ID" value="QHN78531.1"/>
    <property type="molecule type" value="Genomic_DNA"/>
</dbReference>
<protein>
    <submittedName>
        <fullName evidence="2">Uncharacterized protein</fullName>
    </submittedName>
</protein>
<evidence type="ECO:0000313" key="3">
    <source>
        <dbReference type="Proteomes" id="UP000464620"/>
    </source>
</evidence>
<sequence>MATKKGKEKATPKPPTRKRTKRALAAEPSSTAVKPSTKRVKRIIKVDEKEKAFPAKDEQMFPILAERNYNNEHLLILPNHIDEFVEPRIERRQWDSYGDSHGRSIFQG</sequence>
<organism evidence="2 3">
    <name type="scientific">Arachis hypogaea</name>
    <name type="common">Peanut</name>
    <dbReference type="NCBI Taxonomy" id="3818"/>
    <lineage>
        <taxon>Eukaryota</taxon>
        <taxon>Viridiplantae</taxon>
        <taxon>Streptophyta</taxon>
        <taxon>Embryophyta</taxon>
        <taxon>Tracheophyta</taxon>
        <taxon>Spermatophyta</taxon>
        <taxon>Magnoliopsida</taxon>
        <taxon>eudicotyledons</taxon>
        <taxon>Gunneridae</taxon>
        <taxon>Pentapetalae</taxon>
        <taxon>rosids</taxon>
        <taxon>fabids</taxon>
        <taxon>Fabales</taxon>
        <taxon>Fabaceae</taxon>
        <taxon>Papilionoideae</taxon>
        <taxon>50 kb inversion clade</taxon>
        <taxon>dalbergioids sensu lato</taxon>
        <taxon>Dalbergieae</taxon>
        <taxon>Pterocarpus clade</taxon>
        <taxon>Arachis</taxon>
    </lineage>
</organism>
<gene>
    <name evidence="2" type="ORF">DS421_19g662100</name>
</gene>